<dbReference type="Pfam" id="PF02321">
    <property type="entry name" value="OEP"/>
    <property type="match status" value="2"/>
</dbReference>
<reference evidence="9 10" key="1">
    <citation type="submission" date="2013-12" db="EMBL/GenBank/DDBJ databases">
        <authorList>
            <consortium name="DOE Joint Genome Institute"/>
            <person name="Eisen J."/>
            <person name="Huntemann M."/>
            <person name="Han J."/>
            <person name="Chen A."/>
            <person name="Kyrpides N."/>
            <person name="Mavromatis K."/>
            <person name="Markowitz V."/>
            <person name="Palaniappan K."/>
            <person name="Ivanova N."/>
            <person name="Schaumberg A."/>
            <person name="Pati A."/>
            <person name="Liolios K."/>
            <person name="Nordberg H.P."/>
            <person name="Cantor M.N."/>
            <person name="Hua S.X."/>
            <person name="Woyke T."/>
        </authorList>
    </citation>
    <scope>NUCLEOTIDE SEQUENCE [LARGE SCALE GENOMIC DNA]</scope>
    <source>
        <strain evidence="10">DSM 19437</strain>
    </source>
</reference>
<dbReference type="InterPro" id="IPR003423">
    <property type="entry name" value="OMP_efflux"/>
</dbReference>
<keyword evidence="7" id="KW-0998">Cell outer membrane</keyword>
<dbReference type="KEGG" id="nso:NIASO_07405"/>
<dbReference type="AlphaFoldDB" id="W0F319"/>
<evidence type="ECO:0000256" key="7">
    <source>
        <dbReference type="ARBA" id="ARBA00023237"/>
    </source>
</evidence>
<evidence type="ECO:0000256" key="1">
    <source>
        <dbReference type="ARBA" id="ARBA00004442"/>
    </source>
</evidence>
<dbReference type="STRING" id="929713.NIASO_07405"/>
<evidence type="ECO:0008006" key="11">
    <source>
        <dbReference type="Google" id="ProtNLM"/>
    </source>
</evidence>
<keyword evidence="8" id="KW-0175">Coiled coil</keyword>
<keyword evidence="6" id="KW-0472">Membrane</keyword>
<evidence type="ECO:0000256" key="5">
    <source>
        <dbReference type="ARBA" id="ARBA00022692"/>
    </source>
</evidence>
<comment type="similarity">
    <text evidence="2">Belongs to the outer membrane factor (OMF) (TC 1.B.17) family.</text>
</comment>
<feature type="coiled-coil region" evidence="8">
    <location>
        <begin position="359"/>
        <end position="386"/>
    </location>
</feature>
<evidence type="ECO:0000256" key="4">
    <source>
        <dbReference type="ARBA" id="ARBA00022452"/>
    </source>
</evidence>
<keyword evidence="5" id="KW-0812">Transmembrane</keyword>
<keyword evidence="3" id="KW-0813">Transport</keyword>
<accession>W0F319</accession>
<evidence type="ECO:0000256" key="6">
    <source>
        <dbReference type="ARBA" id="ARBA00023136"/>
    </source>
</evidence>
<dbReference type="Proteomes" id="UP000003586">
    <property type="component" value="Chromosome"/>
</dbReference>
<protein>
    <recommendedName>
        <fullName evidence="11">Transporter</fullName>
    </recommendedName>
</protein>
<dbReference type="GO" id="GO:0015288">
    <property type="term" value="F:porin activity"/>
    <property type="evidence" value="ECO:0007669"/>
    <property type="project" value="TreeGrafter"/>
</dbReference>
<keyword evidence="4" id="KW-1134">Transmembrane beta strand</keyword>
<dbReference type="eggNOG" id="COG1538">
    <property type="taxonomic scope" value="Bacteria"/>
</dbReference>
<gene>
    <name evidence="9" type="ORF">NIASO_07405</name>
</gene>
<dbReference type="PANTHER" id="PTHR30026">
    <property type="entry name" value="OUTER MEMBRANE PROTEIN TOLC"/>
    <property type="match status" value="1"/>
</dbReference>
<sequence>MKFFIGFFLIIFSQTVLSQDKHYTLQQCIDKALDNNLQVTMAQNQLGRDEISRQQARLNMLPDLNASVNHGWYFGRSIDKTTNGYVDRSFYSGSYNVSGGVTIFQGLALQHTVRQAAMNAEASKMSWQQQKDNITLNTILAYLQLMNFEDMLVQNTEQASLSAKQVKRLQDMDAKGAIAPSDLFDMKGQYAGDEATMINARRDVETAKINICALMNVAYDTSMVFERMPATEIFEKNATDVTTAYSTALERFAQVKAADYALKGAGYKLKAARGKLLPSLGFGYGLGSNYTQFNGGLGDQLKNNIGKNLGFSLSIPIFSNLQLRNNVRLAKLDLKDAQLLNAQVKTALQQNIQTAYVNMNAAYDRYQKLQERAAALQQSYQAAEARFTVGTWNSVEYLTVKNNLDRANIDLIGGKYEYLLRVKIYNYYQGISR</sequence>
<dbReference type="HOGENOM" id="CLU_012817_11_0_10"/>
<organism evidence="9 10">
    <name type="scientific">Niabella soli DSM 19437</name>
    <dbReference type="NCBI Taxonomy" id="929713"/>
    <lineage>
        <taxon>Bacteria</taxon>
        <taxon>Pseudomonadati</taxon>
        <taxon>Bacteroidota</taxon>
        <taxon>Chitinophagia</taxon>
        <taxon>Chitinophagales</taxon>
        <taxon>Chitinophagaceae</taxon>
        <taxon>Niabella</taxon>
    </lineage>
</organism>
<dbReference type="EMBL" id="CP007035">
    <property type="protein sequence ID" value="AHF17427.1"/>
    <property type="molecule type" value="Genomic_DNA"/>
</dbReference>
<evidence type="ECO:0000313" key="10">
    <source>
        <dbReference type="Proteomes" id="UP000003586"/>
    </source>
</evidence>
<dbReference type="InterPro" id="IPR051906">
    <property type="entry name" value="TolC-like"/>
</dbReference>
<evidence type="ECO:0000256" key="8">
    <source>
        <dbReference type="SAM" id="Coils"/>
    </source>
</evidence>
<name>W0F319_9BACT</name>
<comment type="subcellular location">
    <subcellularLocation>
        <location evidence="1">Cell outer membrane</location>
    </subcellularLocation>
</comment>
<proteinExistence type="inferred from homology"/>
<keyword evidence="10" id="KW-1185">Reference proteome</keyword>
<dbReference type="GO" id="GO:1990281">
    <property type="term" value="C:efflux pump complex"/>
    <property type="evidence" value="ECO:0007669"/>
    <property type="project" value="TreeGrafter"/>
</dbReference>
<dbReference type="RefSeq" id="WP_008584938.1">
    <property type="nucleotide sequence ID" value="NZ_CP007035.1"/>
</dbReference>
<evidence type="ECO:0000256" key="2">
    <source>
        <dbReference type="ARBA" id="ARBA00007613"/>
    </source>
</evidence>
<dbReference type="GO" id="GO:0015562">
    <property type="term" value="F:efflux transmembrane transporter activity"/>
    <property type="evidence" value="ECO:0007669"/>
    <property type="project" value="InterPro"/>
</dbReference>
<dbReference type="OrthoDB" id="9811587at2"/>
<evidence type="ECO:0000313" key="9">
    <source>
        <dbReference type="EMBL" id="AHF17427.1"/>
    </source>
</evidence>
<dbReference type="GO" id="GO:0009279">
    <property type="term" value="C:cell outer membrane"/>
    <property type="evidence" value="ECO:0007669"/>
    <property type="project" value="UniProtKB-SubCell"/>
</dbReference>
<evidence type="ECO:0000256" key="3">
    <source>
        <dbReference type="ARBA" id="ARBA00022448"/>
    </source>
</evidence>
<dbReference type="PANTHER" id="PTHR30026:SF20">
    <property type="entry name" value="OUTER MEMBRANE PROTEIN TOLC"/>
    <property type="match status" value="1"/>
</dbReference>
<dbReference type="Gene3D" id="1.20.1600.10">
    <property type="entry name" value="Outer membrane efflux proteins (OEP)"/>
    <property type="match status" value="1"/>
</dbReference>
<dbReference type="SUPFAM" id="SSF56954">
    <property type="entry name" value="Outer membrane efflux proteins (OEP)"/>
    <property type="match status" value="1"/>
</dbReference>